<gene>
    <name evidence="9" type="ORF">B4O97_05560</name>
</gene>
<evidence type="ECO:0000256" key="7">
    <source>
        <dbReference type="SAM" id="Phobius"/>
    </source>
</evidence>
<evidence type="ECO:0000256" key="3">
    <source>
        <dbReference type="ARBA" id="ARBA00022519"/>
    </source>
</evidence>
<dbReference type="NCBIfam" id="TIGR00786">
    <property type="entry name" value="dctM"/>
    <property type="match status" value="1"/>
</dbReference>
<keyword evidence="5 7" id="KW-1133">Transmembrane helix</keyword>
<dbReference type="Pfam" id="PF06808">
    <property type="entry name" value="DctM"/>
    <property type="match status" value="1"/>
</dbReference>
<evidence type="ECO:0000256" key="1">
    <source>
        <dbReference type="ARBA" id="ARBA00004429"/>
    </source>
</evidence>
<feature type="transmembrane region" description="Helical" evidence="7">
    <location>
        <begin position="46"/>
        <end position="68"/>
    </location>
</feature>
<dbReference type="EMBL" id="MWQY01000005">
    <property type="protein sequence ID" value="ORC36539.1"/>
    <property type="molecule type" value="Genomic_DNA"/>
</dbReference>
<dbReference type="PIRSF" id="PIRSF006066">
    <property type="entry name" value="HI0050"/>
    <property type="match status" value="1"/>
</dbReference>
<name>A0A1Y1S194_9SPIO</name>
<feature type="transmembrane region" description="Helical" evidence="7">
    <location>
        <begin position="212"/>
        <end position="233"/>
    </location>
</feature>
<feature type="transmembrane region" description="Helical" evidence="7">
    <location>
        <begin position="134"/>
        <end position="157"/>
    </location>
</feature>
<evidence type="ECO:0000313" key="10">
    <source>
        <dbReference type="Proteomes" id="UP000192343"/>
    </source>
</evidence>
<evidence type="ECO:0000256" key="2">
    <source>
        <dbReference type="ARBA" id="ARBA00022475"/>
    </source>
</evidence>
<proteinExistence type="predicted"/>
<dbReference type="InterPro" id="IPR004681">
    <property type="entry name" value="TRAP_DctM"/>
</dbReference>
<evidence type="ECO:0000259" key="8">
    <source>
        <dbReference type="Pfam" id="PF06808"/>
    </source>
</evidence>
<reference evidence="9 10" key="1">
    <citation type="submission" date="2017-03" db="EMBL/GenBank/DDBJ databases">
        <title>Draft Genome sequence of Marispirochaeta sp. strain JC444.</title>
        <authorList>
            <person name="Shivani Y."/>
            <person name="Subhash Y."/>
            <person name="Sasikala C."/>
            <person name="Ramana C."/>
        </authorList>
    </citation>
    <scope>NUCLEOTIDE SEQUENCE [LARGE SCALE GENOMIC DNA]</scope>
    <source>
        <strain evidence="9 10">JC444</strain>
    </source>
</reference>
<feature type="transmembrane region" description="Helical" evidence="7">
    <location>
        <begin position="395"/>
        <end position="419"/>
    </location>
</feature>
<keyword evidence="4 7" id="KW-0812">Transmembrane</keyword>
<feature type="transmembrane region" description="Helical" evidence="7">
    <location>
        <begin position="6"/>
        <end position="34"/>
    </location>
</feature>
<keyword evidence="3" id="KW-0997">Cell inner membrane</keyword>
<feature type="transmembrane region" description="Helical" evidence="7">
    <location>
        <begin position="312"/>
        <end position="345"/>
    </location>
</feature>
<dbReference type="InterPro" id="IPR010656">
    <property type="entry name" value="DctM"/>
</dbReference>
<evidence type="ECO:0000256" key="5">
    <source>
        <dbReference type="ARBA" id="ARBA00022989"/>
    </source>
</evidence>
<dbReference type="STRING" id="1963862.B4O97_05560"/>
<organism evidence="9 10">
    <name type="scientific">Marispirochaeta aestuarii</name>
    <dbReference type="NCBI Taxonomy" id="1963862"/>
    <lineage>
        <taxon>Bacteria</taxon>
        <taxon>Pseudomonadati</taxon>
        <taxon>Spirochaetota</taxon>
        <taxon>Spirochaetia</taxon>
        <taxon>Spirochaetales</taxon>
        <taxon>Spirochaetaceae</taxon>
        <taxon>Marispirochaeta</taxon>
    </lineage>
</organism>
<protein>
    <recommendedName>
        <fullName evidence="8">TRAP C4-dicarboxylate transport system permease DctM subunit domain-containing protein</fullName>
    </recommendedName>
</protein>
<feature type="transmembrane region" description="Helical" evidence="7">
    <location>
        <begin position="267"/>
        <end position="292"/>
    </location>
</feature>
<comment type="subcellular location">
    <subcellularLocation>
        <location evidence="1">Cell inner membrane</location>
        <topology evidence="1">Multi-pass membrane protein</topology>
    </subcellularLocation>
</comment>
<feature type="transmembrane region" description="Helical" evidence="7">
    <location>
        <begin position="169"/>
        <end position="191"/>
    </location>
</feature>
<keyword evidence="10" id="KW-1185">Reference proteome</keyword>
<feature type="transmembrane region" description="Helical" evidence="7">
    <location>
        <begin position="99"/>
        <end position="122"/>
    </location>
</feature>
<evidence type="ECO:0000256" key="6">
    <source>
        <dbReference type="ARBA" id="ARBA00023136"/>
    </source>
</evidence>
<dbReference type="AlphaFoldDB" id="A0A1Y1S194"/>
<dbReference type="RefSeq" id="WP_083049050.1">
    <property type="nucleotide sequence ID" value="NZ_CAXXQO010000004.1"/>
</dbReference>
<keyword evidence="6 7" id="KW-0472">Membrane</keyword>
<dbReference type="PANTHER" id="PTHR33362">
    <property type="entry name" value="SIALIC ACID TRAP TRANSPORTER PERMEASE PROTEIN SIAT-RELATED"/>
    <property type="match status" value="1"/>
</dbReference>
<evidence type="ECO:0000256" key="4">
    <source>
        <dbReference type="ARBA" id="ARBA00022692"/>
    </source>
</evidence>
<accession>A0A1Y1S194</accession>
<feature type="domain" description="TRAP C4-dicarboxylate transport system permease DctM subunit" evidence="8">
    <location>
        <begin position="6"/>
        <end position="415"/>
    </location>
</feature>
<dbReference type="OrthoDB" id="370245at2"/>
<dbReference type="GO" id="GO:0005886">
    <property type="term" value="C:plasma membrane"/>
    <property type="evidence" value="ECO:0007669"/>
    <property type="project" value="UniProtKB-SubCell"/>
</dbReference>
<evidence type="ECO:0000313" key="9">
    <source>
        <dbReference type="EMBL" id="ORC36539.1"/>
    </source>
</evidence>
<sequence>MIATLFLTFIILLILEAPVSFSLLISTVVSMFFFSDIDLFAIVVKMFRASSNFSLIAVPFFILAGGFMDSGGISRRLVTFASNIIGHIRGGLANASVMAAMFFAGLSGAAAADTAAVGSLLIPAMKRKGYGKDIATSVMATAGSIGIVIPPSIPMIILGVTASISIGGMFMGGIIPGILIGVSLMAVNIIYTKIRKIDPEPRASFREMLRSFADSFLALFTVVIIVGGITAGIFTATEASVIAALYAFIIGFFVYKELSFKDLPHVLVKSALTTGVVVLTIAAAASFGWVLAAEQIPSQIANFLVSLTDNRWILLILINILFLVLGTFLDPSAIIIIVVPIIWPVVQELGVHPIHFGVMAIVNMAVGQCTPPVGVALFVASGISGAKLSDMMGTYLRYLGAMVLVLLFVTFIPALSLWIPELTGYIK</sequence>
<dbReference type="Proteomes" id="UP000192343">
    <property type="component" value="Unassembled WGS sequence"/>
</dbReference>
<keyword evidence="2" id="KW-1003">Cell membrane</keyword>
<dbReference type="GO" id="GO:0022857">
    <property type="term" value="F:transmembrane transporter activity"/>
    <property type="evidence" value="ECO:0007669"/>
    <property type="project" value="TreeGrafter"/>
</dbReference>
<dbReference type="PANTHER" id="PTHR33362:SF3">
    <property type="entry name" value="SIALIC ACID TRAP TRANSPORTER PERMEASE PROTEIN SIAT"/>
    <property type="match status" value="1"/>
</dbReference>
<feature type="transmembrane region" description="Helical" evidence="7">
    <location>
        <begin position="357"/>
        <end position="383"/>
    </location>
</feature>
<comment type="caution">
    <text evidence="9">The sequence shown here is derived from an EMBL/GenBank/DDBJ whole genome shotgun (WGS) entry which is preliminary data.</text>
</comment>